<evidence type="ECO:0000313" key="2">
    <source>
        <dbReference type="Proteomes" id="UP000295063"/>
    </source>
</evidence>
<dbReference type="EMBL" id="SLUI01000001">
    <property type="protein sequence ID" value="TCL39987.1"/>
    <property type="molecule type" value="Genomic_DNA"/>
</dbReference>
<organism evidence="1 2">
    <name type="scientific">Anaerospora hongkongensis</name>
    <dbReference type="NCBI Taxonomy" id="244830"/>
    <lineage>
        <taxon>Bacteria</taxon>
        <taxon>Bacillati</taxon>
        <taxon>Bacillota</taxon>
        <taxon>Negativicutes</taxon>
        <taxon>Selenomonadales</taxon>
        <taxon>Sporomusaceae</taxon>
        <taxon>Anaerospora</taxon>
    </lineage>
</organism>
<evidence type="ECO:0000313" key="1">
    <source>
        <dbReference type="EMBL" id="TCL39987.1"/>
    </source>
</evidence>
<reference evidence="1 2" key="1">
    <citation type="submission" date="2019-03" db="EMBL/GenBank/DDBJ databases">
        <title>Genomic Encyclopedia of Type Strains, Phase IV (KMG-IV): sequencing the most valuable type-strain genomes for metagenomic binning, comparative biology and taxonomic classification.</title>
        <authorList>
            <person name="Goeker M."/>
        </authorList>
    </citation>
    <scope>NUCLEOTIDE SEQUENCE [LARGE SCALE GENOMIC DNA]</scope>
    <source>
        <strain evidence="1 2">DSM 15969</strain>
    </source>
</reference>
<keyword evidence="2" id="KW-1185">Reference proteome</keyword>
<dbReference type="AlphaFoldDB" id="A0A4R1Q2E2"/>
<dbReference type="Proteomes" id="UP000295063">
    <property type="component" value="Unassembled WGS sequence"/>
</dbReference>
<sequence>MKQRELNAIGQRNLLVKKVGLDSPRGFVRVEGDIRAEVLTLLIQHQLKTGVDTFNQIGQDNIALVDECFRLRNVLVKIAETESCGCPGPCDCNHWTYFAKLAKDVLGGEEFEQSKSS</sequence>
<dbReference type="RefSeq" id="WP_132074148.1">
    <property type="nucleotide sequence ID" value="NZ_SLUI01000001.1"/>
</dbReference>
<name>A0A4R1Q2E2_9FIRM</name>
<gene>
    <name evidence="1" type="ORF">EV210_101187</name>
</gene>
<proteinExistence type="predicted"/>
<protein>
    <submittedName>
        <fullName evidence="1">Uncharacterized protein</fullName>
    </submittedName>
</protein>
<comment type="caution">
    <text evidence="1">The sequence shown here is derived from an EMBL/GenBank/DDBJ whole genome shotgun (WGS) entry which is preliminary data.</text>
</comment>
<accession>A0A4R1Q2E2</accession>